<keyword evidence="1" id="KW-0472">Membrane</keyword>
<protein>
    <recommendedName>
        <fullName evidence="4">DUF4760 domain-containing protein</fullName>
    </recommendedName>
</protein>
<dbReference type="OrthoDB" id="2679082at2"/>
<dbReference type="Proteomes" id="UP000250369">
    <property type="component" value="Unassembled WGS sequence"/>
</dbReference>
<evidence type="ECO:0000313" key="2">
    <source>
        <dbReference type="EMBL" id="RAV18846.1"/>
    </source>
</evidence>
<keyword evidence="1" id="KW-0812">Transmembrane</keyword>
<keyword evidence="3" id="KW-1185">Reference proteome</keyword>
<sequence>MLEWLDKYRVIFETLYFLSSIGLVTTIIIGLKQLKLVKQDIILRNKRASVEKSIEYLNWFATEFIPDYEKFEDNLLKDNVVNYPGPYTEFVFTSTCNTHVPSIQTNLDKSTEYGGTGLINQIEFFSAALLSGLADEELAFNPLASLYCDIVEKLYIVLCDHRDDDSQKFLNTVKLYRIWSARLKKLDDDKKQKNNMDASNFGNQRIESIGT</sequence>
<evidence type="ECO:0000313" key="3">
    <source>
        <dbReference type="Proteomes" id="UP000250369"/>
    </source>
</evidence>
<dbReference type="AlphaFoldDB" id="A0A329MHJ9"/>
<keyword evidence="1" id="KW-1133">Transmembrane helix</keyword>
<comment type="caution">
    <text evidence="2">The sequence shown here is derived from an EMBL/GenBank/DDBJ whole genome shotgun (WGS) entry which is preliminary data.</text>
</comment>
<accession>A0A329MHJ9</accession>
<dbReference type="RefSeq" id="WP_113033468.1">
    <property type="nucleotide sequence ID" value="NZ_QMFB01000015.1"/>
</dbReference>
<evidence type="ECO:0000256" key="1">
    <source>
        <dbReference type="SAM" id="Phobius"/>
    </source>
</evidence>
<proteinExistence type="predicted"/>
<dbReference type="EMBL" id="QMFB01000015">
    <property type="protein sequence ID" value="RAV18846.1"/>
    <property type="molecule type" value="Genomic_DNA"/>
</dbReference>
<feature type="transmembrane region" description="Helical" evidence="1">
    <location>
        <begin position="15"/>
        <end position="34"/>
    </location>
</feature>
<gene>
    <name evidence="2" type="ORF">DQG23_24260</name>
</gene>
<organism evidence="2 3">
    <name type="scientific">Paenibacillus contaminans</name>
    <dbReference type="NCBI Taxonomy" id="450362"/>
    <lineage>
        <taxon>Bacteria</taxon>
        <taxon>Bacillati</taxon>
        <taxon>Bacillota</taxon>
        <taxon>Bacilli</taxon>
        <taxon>Bacillales</taxon>
        <taxon>Paenibacillaceae</taxon>
        <taxon>Paenibacillus</taxon>
    </lineage>
</organism>
<evidence type="ECO:0008006" key="4">
    <source>
        <dbReference type="Google" id="ProtNLM"/>
    </source>
</evidence>
<reference evidence="2 3" key="1">
    <citation type="journal article" date="2009" name="Int. J. Syst. Evol. Microbiol.">
        <title>Paenibacillus contaminans sp. nov., isolated from a contaminated laboratory plate.</title>
        <authorList>
            <person name="Chou J.H."/>
            <person name="Lee J.H."/>
            <person name="Lin M.C."/>
            <person name="Chang P.S."/>
            <person name="Arun A.B."/>
            <person name="Young C.C."/>
            <person name="Chen W.M."/>
        </authorList>
    </citation>
    <scope>NUCLEOTIDE SEQUENCE [LARGE SCALE GENOMIC DNA]</scope>
    <source>
        <strain evidence="2 3">CKOBP-6</strain>
    </source>
</reference>
<name>A0A329MHJ9_9BACL</name>